<dbReference type="Gene3D" id="3.10.105.10">
    <property type="entry name" value="Dipeptide-binding Protein, Domain 3"/>
    <property type="match status" value="1"/>
</dbReference>
<feature type="domain" description="Solute-binding protein family 5" evidence="7">
    <location>
        <begin position="113"/>
        <end position="484"/>
    </location>
</feature>
<evidence type="ECO:0000256" key="5">
    <source>
        <dbReference type="SAM" id="MobiDB-lite"/>
    </source>
</evidence>
<accession>A0A2H1J307</accession>
<protein>
    <submittedName>
        <fullName evidence="8">Peptide/nickel transport system substrate-binding protein</fullName>
    </submittedName>
</protein>
<dbReference type="GO" id="GO:0030313">
    <property type="term" value="C:cell envelope"/>
    <property type="evidence" value="ECO:0007669"/>
    <property type="project" value="UniProtKB-SubCell"/>
</dbReference>
<feature type="transmembrane region" description="Helical" evidence="6">
    <location>
        <begin position="600"/>
        <end position="621"/>
    </location>
</feature>
<dbReference type="PANTHER" id="PTHR30290:SF10">
    <property type="entry name" value="PERIPLASMIC OLIGOPEPTIDE-BINDING PROTEIN-RELATED"/>
    <property type="match status" value="1"/>
</dbReference>
<dbReference type="Pfam" id="PF00496">
    <property type="entry name" value="SBP_bac_5"/>
    <property type="match status" value="1"/>
</dbReference>
<evidence type="ECO:0000256" key="2">
    <source>
        <dbReference type="ARBA" id="ARBA00005695"/>
    </source>
</evidence>
<dbReference type="InterPro" id="IPR030678">
    <property type="entry name" value="Peptide/Ni-bd"/>
</dbReference>
<proteinExistence type="inferred from homology"/>
<dbReference type="Proteomes" id="UP000234641">
    <property type="component" value="Unassembled WGS sequence"/>
</dbReference>
<reference evidence="8 9" key="1">
    <citation type="submission" date="2017-03" db="EMBL/GenBank/DDBJ databases">
        <authorList>
            <person name="Afonso C.L."/>
            <person name="Miller P.J."/>
            <person name="Scott M.A."/>
            <person name="Spackman E."/>
            <person name="Goraichik I."/>
            <person name="Dimitrov K.M."/>
            <person name="Suarez D.L."/>
            <person name="Swayne D.E."/>
        </authorList>
    </citation>
    <scope>NUCLEOTIDE SEQUENCE [LARGE SCALE GENOMIC DNA]</scope>
    <source>
        <strain evidence="8 9">ATCC 9172</strain>
    </source>
</reference>
<dbReference type="Gene3D" id="3.40.190.10">
    <property type="entry name" value="Periplasmic binding protein-like II"/>
    <property type="match status" value="1"/>
</dbReference>
<dbReference type="AlphaFoldDB" id="A0A2H1J307"/>
<dbReference type="CDD" id="cd00995">
    <property type="entry name" value="PBP2_NikA_DppA_OppA_like"/>
    <property type="match status" value="1"/>
</dbReference>
<evidence type="ECO:0000256" key="1">
    <source>
        <dbReference type="ARBA" id="ARBA00004196"/>
    </source>
</evidence>
<dbReference type="InterPro" id="IPR006311">
    <property type="entry name" value="TAT_signal"/>
</dbReference>
<dbReference type="EMBL" id="FXYY01000008">
    <property type="protein sequence ID" value="SMX81789.1"/>
    <property type="molecule type" value="Genomic_DNA"/>
</dbReference>
<keyword evidence="6" id="KW-0812">Transmembrane</keyword>
<evidence type="ECO:0000313" key="8">
    <source>
        <dbReference type="EMBL" id="SMX81789.1"/>
    </source>
</evidence>
<keyword evidence="6" id="KW-1133">Transmembrane helix</keyword>
<gene>
    <name evidence="8" type="ORF">BLIN9172_01699</name>
</gene>
<evidence type="ECO:0000256" key="6">
    <source>
        <dbReference type="SAM" id="Phobius"/>
    </source>
</evidence>
<sequence>MTTVRPPQAGAASGGRNRRGPMITQHSLRRTVRVSLRRCLAGIAALALAGSMAASPAPAAASETPAAENVLRIATDGFVDSFNPFTSFYLVPTNTFRYMYENLVANDAKDGSVTEGLATEWNTDSEGKVWTYTIRPDMKWSDGEPLTSKDVAWTYNQMMDNDEMAVANGSLVENFAKVEAPDDSTVKITLKKAQANNPGQEIPVVPEHVWSKIDKPGEFKNDEKSVGSGPFQLDSYEANKSITLKANPNFWRGKPKLDEIQYRYYTNSDAQVQAIRSGEVDFITGLSPDQFTALENADDVELNDGNGRRFNGISINPGVADADGKEFGTGNEALKDKKVRQAIRAGIDTETLRKQVMQDYAQPATSFIPAVYPDWALSPDNRVVSGFDVDRAKTLLDDAGWKEGSDGIREKDGEKLQLRFLTDADVPTEQSTAKFLKPWMKDIGVDLKNESTDADTESERTTKGDYDMYFSGWSINPDPDYQLSINTCGQRPDAEGNGGTSQDGWCNKEFDKLYQAQHVELDQAKRQELVQKALAIHYEEAPSVTLWYPNQLEAYRSDRFENFTKQPSDGGAIANQVGYWGYSSVEPVSEEETTGGGMGAGGWIGIAAAAIVVLGGGGWLLSRRKKSDDRE</sequence>
<dbReference type="PROSITE" id="PS51318">
    <property type="entry name" value="TAT"/>
    <property type="match status" value="1"/>
</dbReference>
<name>A0A2H1J307_BRELN</name>
<dbReference type="GO" id="GO:1904680">
    <property type="term" value="F:peptide transmembrane transporter activity"/>
    <property type="evidence" value="ECO:0007669"/>
    <property type="project" value="TreeGrafter"/>
</dbReference>
<dbReference type="GO" id="GO:0043190">
    <property type="term" value="C:ATP-binding cassette (ABC) transporter complex"/>
    <property type="evidence" value="ECO:0007669"/>
    <property type="project" value="InterPro"/>
</dbReference>
<feature type="region of interest" description="Disordered" evidence="5">
    <location>
        <begin position="1"/>
        <end position="23"/>
    </location>
</feature>
<keyword evidence="3" id="KW-0813">Transport</keyword>
<evidence type="ECO:0000256" key="4">
    <source>
        <dbReference type="ARBA" id="ARBA00022729"/>
    </source>
</evidence>
<dbReference type="PANTHER" id="PTHR30290">
    <property type="entry name" value="PERIPLASMIC BINDING COMPONENT OF ABC TRANSPORTER"/>
    <property type="match status" value="1"/>
</dbReference>
<dbReference type="SUPFAM" id="SSF53850">
    <property type="entry name" value="Periplasmic binding protein-like II"/>
    <property type="match status" value="1"/>
</dbReference>
<evidence type="ECO:0000313" key="9">
    <source>
        <dbReference type="Proteomes" id="UP000234641"/>
    </source>
</evidence>
<comment type="similarity">
    <text evidence="2">Belongs to the bacterial solute-binding protein 5 family.</text>
</comment>
<keyword evidence="6" id="KW-0472">Membrane</keyword>
<keyword evidence="4" id="KW-0732">Signal</keyword>
<organism evidence="8 9">
    <name type="scientific">Brevibacterium linens ATCC 9172</name>
    <dbReference type="NCBI Taxonomy" id="1255617"/>
    <lineage>
        <taxon>Bacteria</taxon>
        <taxon>Bacillati</taxon>
        <taxon>Actinomycetota</taxon>
        <taxon>Actinomycetes</taxon>
        <taxon>Micrococcales</taxon>
        <taxon>Brevibacteriaceae</taxon>
        <taxon>Brevibacterium</taxon>
    </lineage>
</organism>
<dbReference type="InterPro" id="IPR000914">
    <property type="entry name" value="SBP_5_dom"/>
</dbReference>
<dbReference type="GO" id="GO:0042597">
    <property type="term" value="C:periplasmic space"/>
    <property type="evidence" value="ECO:0007669"/>
    <property type="project" value="UniProtKB-ARBA"/>
</dbReference>
<dbReference type="PIRSF" id="PIRSF002741">
    <property type="entry name" value="MppA"/>
    <property type="match status" value="1"/>
</dbReference>
<evidence type="ECO:0000256" key="3">
    <source>
        <dbReference type="ARBA" id="ARBA00022448"/>
    </source>
</evidence>
<dbReference type="GO" id="GO:0015833">
    <property type="term" value="P:peptide transport"/>
    <property type="evidence" value="ECO:0007669"/>
    <property type="project" value="TreeGrafter"/>
</dbReference>
<evidence type="ECO:0000259" key="7">
    <source>
        <dbReference type="Pfam" id="PF00496"/>
    </source>
</evidence>
<comment type="subcellular location">
    <subcellularLocation>
        <location evidence="1">Cell envelope</location>
    </subcellularLocation>
</comment>
<dbReference type="InterPro" id="IPR039424">
    <property type="entry name" value="SBP_5"/>
</dbReference>